<dbReference type="InterPro" id="IPR051704">
    <property type="entry name" value="FAD_aromatic-hydroxylase"/>
</dbReference>
<evidence type="ECO:0000313" key="2">
    <source>
        <dbReference type="EMBL" id="WTY94642.1"/>
    </source>
</evidence>
<feature type="region of interest" description="Disordered" evidence="1">
    <location>
        <begin position="101"/>
        <end position="120"/>
    </location>
</feature>
<sequence length="120" mass="12663">MLAGDAAHCASPYSGMGISGGLVGAHVLAGEINRHPGDLPAALANYDRTLRPFVDRIQGEVNPRLLRLGMPMTRRAISAFQATTALACFLRVPELAARFSRDDRGGDWPLPADPAPVGTA</sequence>
<evidence type="ECO:0008006" key="3">
    <source>
        <dbReference type="Google" id="ProtNLM"/>
    </source>
</evidence>
<gene>
    <name evidence="2" type="ORF">OG626_06870</name>
</gene>
<dbReference type="Gene3D" id="3.50.50.60">
    <property type="entry name" value="FAD/NAD(P)-binding domain"/>
    <property type="match status" value="1"/>
</dbReference>
<organism evidence="2">
    <name type="scientific">Streptomyces sp. NBC_01401</name>
    <dbReference type="NCBI Taxonomy" id="2903854"/>
    <lineage>
        <taxon>Bacteria</taxon>
        <taxon>Bacillati</taxon>
        <taxon>Actinomycetota</taxon>
        <taxon>Actinomycetes</taxon>
        <taxon>Kitasatosporales</taxon>
        <taxon>Streptomycetaceae</taxon>
        <taxon>Streptomyces</taxon>
    </lineage>
</organism>
<dbReference type="EMBL" id="CP109535">
    <property type="protein sequence ID" value="WTY94642.1"/>
    <property type="molecule type" value="Genomic_DNA"/>
</dbReference>
<evidence type="ECO:0000256" key="1">
    <source>
        <dbReference type="SAM" id="MobiDB-lite"/>
    </source>
</evidence>
<name>A0AAU3GR55_9ACTN</name>
<protein>
    <recommendedName>
        <fullName evidence="3">FAD-binding domain-containing protein</fullName>
    </recommendedName>
</protein>
<dbReference type="InterPro" id="IPR036188">
    <property type="entry name" value="FAD/NAD-bd_sf"/>
</dbReference>
<reference evidence="2" key="1">
    <citation type="submission" date="2022-10" db="EMBL/GenBank/DDBJ databases">
        <title>The complete genomes of actinobacterial strains from the NBC collection.</title>
        <authorList>
            <person name="Joergensen T.S."/>
            <person name="Alvarez Arevalo M."/>
            <person name="Sterndorff E.B."/>
            <person name="Faurdal D."/>
            <person name="Vuksanovic O."/>
            <person name="Mourched A.-S."/>
            <person name="Charusanti P."/>
            <person name="Shaw S."/>
            <person name="Blin K."/>
            <person name="Weber T."/>
        </authorList>
    </citation>
    <scope>NUCLEOTIDE SEQUENCE</scope>
    <source>
        <strain evidence="2">NBC_01401</strain>
    </source>
</reference>
<dbReference type="PANTHER" id="PTHR46865:SF2">
    <property type="entry name" value="MONOOXYGENASE"/>
    <property type="match status" value="1"/>
</dbReference>
<dbReference type="AlphaFoldDB" id="A0AAU3GR55"/>
<proteinExistence type="predicted"/>
<dbReference type="SUPFAM" id="SSF51905">
    <property type="entry name" value="FAD/NAD(P)-binding domain"/>
    <property type="match status" value="1"/>
</dbReference>
<accession>A0AAU3GR55</accession>
<dbReference type="PANTHER" id="PTHR46865">
    <property type="entry name" value="OXIDOREDUCTASE-RELATED"/>
    <property type="match status" value="1"/>
</dbReference>